<protein>
    <submittedName>
        <fullName evidence="6">Acetoin dehydrogenase dihydrolipoyllysine-residue acetyltransferase subunit</fullName>
    </submittedName>
</protein>
<dbReference type="Pfam" id="PF00364">
    <property type="entry name" value="Biotin_lipoyl"/>
    <property type="match status" value="1"/>
</dbReference>
<keyword evidence="6" id="KW-0808">Transferase</keyword>
<dbReference type="Pfam" id="PF02817">
    <property type="entry name" value="E3_binding"/>
    <property type="match status" value="1"/>
</dbReference>
<evidence type="ECO:0000313" key="7">
    <source>
        <dbReference type="Proteomes" id="UP000238563"/>
    </source>
</evidence>
<feature type="domain" description="Peripheral subunit-binding (PSBD)" evidence="5">
    <location>
        <begin position="125"/>
        <end position="162"/>
    </location>
</feature>
<dbReference type="InterPro" id="IPR000073">
    <property type="entry name" value="AB_hydrolase_1"/>
</dbReference>
<dbReference type="InterPro" id="IPR003016">
    <property type="entry name" value="2-oxoA_DH_lipoyl-BS"/>
</dbReference>
<dbReference type="AlphaFoldDB" id="A0A2S9JX05"/>
<dbReference type="EMBL" id="PVBT01000001">
    <property type="protein sequence ID" value="PRD57863.1"/>
    <property type="molecule type" value="Genomic_DNA"/>
</dbReference>
<dbReference type="PROSITE" id="PS00189">
    <property type="entry name" value="LIPOYL"/>
    <property type="match status" value="1"/>
</dbReference>
<dbReference type="NCBIfam" id="NF011457">
    <property type="entry name" value="PRK14875.1"/>
    <property type="match status" value="1"/>
</dbReference>
<evidence type="ECO:0000259" key="4">
    <source>
        <dbReference type="PROSITE" id="PS50968"/>
    </source>
</evidence>
<comment type="similarity">
    <text evidence="2">Belongs to the 2-oxoacid dehydrogenase family.</text>
</comment>
<dbReference type="InterPro" id="IPR004167">
    <property type="entry name" value="PSBD"/>
</dbReference>
<dbReference type="InterPro" id="IPR000089">
    <property type="entry name" value="Biotin_lipoyl"/>
</dbReference>
<dbReference type="Gene3D" id="2.40.50.100">
    <property type="match status" value="1"/>
</dbReference>
<reference evidence="6 7" key="1">
    <citation type="submission" date="2018-02" db="EMBL/GenBank/DDBJ databases">
        <title>The draft genome of Phyllobacterium myrsinacearum DSM5892.</title>
        <authorList>
            <person name="Li L."/>
            <person name="Liu L."/>
            <person name="Zhang X."/>
            <person name="Wang T."/>
        </authorList>
    </citation>
    <scope>NUCLEOTIDE SEQUENCE [LARGE SCALE GENOMIC DNA]</scope>
    <source>
        <strain evidence="6 7">DSM 5892</strain>
    </source>
</reference>
<sequence length="440" mass="46066">MPTEVILPKVDMDMETGQISRWYAKEGDSVSKGQLLFEIETDKAAMEVDAPASGILRDVKAGEGAVVPVGQCVAWIFAEGETYAAPASQPDAVEPAVPSKPLEAAIAAPVAAVAQTLPAVADGVRATPLARRIARESGIDLASVAGSGPKGRIQRRDVEANVPQARPAAAKPAVTVSVQAKTGAAPLHAVWLRQGNDATRAPLVLIHGFGSDLNSWRPMLAGTTLDSPVLAIDLPGHGESPRDIPADIETIAARVEQTIAAHHAGPVVVAAHSFGAAIAAKVAARGNLDIRALTLIAPAGLGPEINGAFLQGFVRARAEASLIAWMKLLVQDEGLLTKSFVKATLAQSQDEGLREAQKLVADRFFADGTQVFDIRRNLAALAMPVRVIFGAADRIIPATQASGLPGEIAVHIFAGTGHMPQLEEREKVVRILREISRSAG</sequence>
<dbReference type="CDD" id="cd06849">
    <property type="entry name" value="lipoyl_domain"/>
    <property type="match status" value="1"/>
</dbReference>
<dbReference type="InterPro" id="IPR045257">
    <property type="entry name" value="E2/Pdx1"/>
</dbReference>
<keyword evidence="3" id="KW-0450">Lipoyl</keyword>
<dbReference type="SUPFAM" id="SSF53474">
    <property type="entry name" value="alpha/beta-Hydrolases"/>
    <property type="match status" value="1"/>
</dbReference>
<dbReference type="PROSITE" id="PS51826">
    <property type="entry name" value="PSBD"/>
    <property type="match status" value="1"/>
</dbReference>
<dbReference type="Pfam" id="PF12697">
    <property type="entry name" value="Abhydrolase_6"/>
    <property type="match status" value="1"/>
</dbReference>
<dbReference type="PANTHER" id="PTHR23151:SF90">
    <property type="entry name" value="DIHYDROLIPOYLLYSINE-RESIDUE ACETYLTRANSFERASE COMPONENT OF PYRUVATE DEHYDROGENASE COMPLEX, MITOCHONDRIAL-RELATED"/>
    <property type="match status" value="1"/>
</dbReference>
<gene>
    <name evidence="6" type="ORF">C5750_01545</name>
</gene>
<dbReference type="RefSeq" id="WP_105732103.1">
    <property type="nucleotide sequence ID" value="NZ_PVBT01000001.1"/>
</dbReference>
<organism evidence="6 7">
    <name type="scientific">Phyllobacterium myrsinacearum</name>
    <dbReference type="NCBI Taxonomy" id="28101"/>
    <lineage>
        <taxon>Bacteria</taxon>
        <taxon>Pseudomonadati</taxon>
        <taxon>Pseudomonadota</taxon>
        <taxon>Alphaproteobacteria</taxon>
        <taxon>Hyphomicrobiales</taxon>
        <taxon>Phyllobacteriaceae</taxon>
        <taxon>Phyllobacterium</taxon>
    </lineage>
</organism>
<dbReference type="InterPro" id="IPR036625">
    <property type="entry name" value="E3-bd_dom_sf"/>
</dbReference>
<dbReference type="GO" id="GO:0045254">
    <property type="term" value="C:pyruvate dehydrogenase complex"/>
    <property type="evidence" value="ECO:0007669"/>
    <property type="project" value="InterPro"/>
</dbReference>
<dbReference type="Proteomes" id="UP000238563">
    <property type="component" value="Unassembled WGS sequence"/>
</dbReference>
<evidence type="ECO:0000313" key="6">
    <source>
        <dbReference type="EMBL" id="PRD57863.1"/>
    </source>
</evidence>
<evidence type="ECO:0000256" key="3">
    <source>
        <dbReference type="ARBA" id="ARBA00022823"/>
    </source>
</evidence>
<dbReference type="GO" id="GO:0006086">
    <property type="term" value="P:pyruvate decarboxylation to acetyl-CoA"/>
    <property type="evidence" value="ECO:0007669"/>
    <property type="project" value="InterPro"/>
</dbReference>
<evidence type="ECO:0000256" key="1">
    <source>
        <dbReference type="ARBA" id="ARBA00001938"/>
    </source>
</evidence>
<evidence type="ECO:0000259" key="5">
    <source>
        <dbReference type="PROSITE" id="PS51826"/>
    </source>
</evidence>
<dbReference type="SUPFAM" id="SSF51230">
    <property type="entry name" value="Single hybrid motif"/>
    <property type="match status" value="1"/>
</dbReference>
<dbReference type="PROSITE" id="PS50968">
    <property type="entry name" value="BIOTINYL_LIPOYL"/>
    <property type="match status" value="1"/>
</dbReference>
<dbReference type="Gene3D" id="4.10.320.10">
    <property type="entry name" value="E3-binding domain"/>
    <property type="match status" value="1"/>
</dbReference>
<comment type="caution">
    <text evidence="6">The sequence shown here is derived from an EMBL/GenBank/DDBJ whole genome shotgun (WGS) entry which is preliminary data.</text>
</comment>
<evidence type="ECO:0000256" key="2">
    <source>
        <dbReference type="ARBA" id="ARBA00007317"/>
    </source>
</evidence>
<accession>A0A2S9JX05</accession>
<comment type="cofactor">
    <cofactor evidence="1">
        <name>(R)-lipoate</name>
        <dbReference type="ChEBI" id="CHEBI:83088"/>
    </cofactor>
</comment>
<feature type="domain" description="Lipoyl-binding" evidence="4">
    <location>
        <begin position="2"/>
        <end position="80"/>
    </location>
</feature>
<dbReference type="Gene3D" id="3.40.50.1820">
    <property type="entry name" value="alpha/beta hydrolase"/>
    <property type="match status" value="1"/>
</dbReference>
<dbReference type="SUPFAM" id="SSF47005">
    <property type="entry name" value="Peripheral subunit-binding domain of 2-oxo acid dehydrogenase complex"/>
    <property type="match status" value="1"/>
</dbReference>
<dbReference type="InterPro" id="IPR011053">
    <property type="entry name" value="Single_hybrid_motif"/>
</dbReference>
<name>A0A2S9JX05_9HYPH</name>
<dbReference type="OrthoDB" id="9805770at2"/>
<dbReference type="GO" id="GO:0016746">
    <property type="term" value="F:acyltransferase activity"/>
    <property type="evidence" value="ECO:0007669"/>
    <property type="project" value="InterPro"/>
</dbReference>
<dbReference type="PRINTS" id="PR00111">
    <property type="entry name" value="ABHYDROLASE"/>
</dbReference>
<dbReference type="InterPro" id="IPR029058">
    <property type="entry name" value="AB_hydrolase_fold"/>
</dbReference>
<dbReference type="PANTHER" id="PTHR23151">
    <property type="entry name" value="DIHYDROLIPOAMIDE ACETYL/SUCCINYL-TRANSFERASE-RELATED"/>
    <property type="match status" value="1"/>
</dbReference>
<proteinExistence type="inferred from homology"/>
<keyword evidence="7" id="KW-1185">Reference proteome</keyword>